<name>A0A5M8QVT4_9BACT</name>
<evidence type="ECO:0000313" key="2">
    <source>
        <dbReference type="EMBL" id="KAA6438182.1"/>
    </source>
</evidence>
<evidence type="ECO:0000313" key="3">
    <source>
        <dbReference type="EMBL" id="MFA1773295.1"/>
    </source>
</evidence>
<dbReference type="OrthoDB" id="366350at2"/>
<accession>A0A5M8QVT4</accession>
<dbReference type="EMBL" id="VKKZ01000001">
    <property type="protein sequence ID" value="KAA6438182.1"/>
    <property type="molecule type" value="Genomic_DNA"/>
</dbReference>
<evidence type="ECO:0000313" key="4">
    <source>
        <dbReference type="Proteomes" id="UP000323866"/>
    </source>
</evidence>
<proteinExistence type="predicted"/>
<keyword evidence="5" id="KW-1185">Reference proteome</keyword>
<evidence type="ECO:0000256" key="1">
    <source>
        <dbReference type="SAM" id="MobiDB-lite"/>
    </source>
</evidence>
<comment type="caution">
    <text evidence="2">The sequence shown here is derived from an EMBL/GenBank/DDBJ whole genome shotgun (WGS) entry which is preliminary data.</text>
</comment>
<dbReference type="Proteomes" id="UP000323866">
    <property type="component" value="Unassembled WGS sequence"/>
</dbReference>
<evidence type="ECO:0000313" key="5">
    <source>
        <dbReference type="Proteomes" id="UP001570846"/>
    </source>
</evidence>
<dbReference type="EMBL" id="JBGOGF010000012">
    <property type="protein sequence ID" value="MFA1773295.1"/>
    <property type="molecule type" value="Genomic_DNA"/>
</dbReference>
<reference evidence="2 4" key="2">
    <citation type="submission" date="2019-09" db="EMBL/GenBank/DDBJ databases">
        <title>A bacterium isolated from glacier soil.</title>
        <authorList>
            <person name="Liu Q."/>
        </authorList>
    </citation>
    <scope>NUCLEOTIDE SEQUENCE [LARGE SCALE GENOMIC DNA]</scope>
    <source>
        <strain evidence="2 4">MDT1-10-3</strain>
    </source>
</reference>
<reference evidence="2 4" key="1">
    <citation type="submission" date="2019-07" db="EMBL/GenBank/DDBJ databases">
        <authorList>
            <person name="Qu J.-H."/>
        </authorList>
    </citation>
    <scope>NUCLEOTIDE SEQUENCE [LARGE SCALE GENOMIC DNA]</scope>
    <source>
        <strain evidence="2 4">MDT1-10-3</strain>
    </source>
</reference>
<feature type="region of interest" description="Disordered" evidence="1">
    <location>
        <begin position="12"/>
        <end position="31"/>
    </location>
</feature>
<dbReference type="RefSeq" id="WP_149096682.1">
    <property type="nucleotide sequence ID" value="NZ_BMMG01000010.1"/>
</dbReference>
<protein>
    <recommendedName>
        <fullName evidence="6">Beta-glucuronidase C-terminal domain-containing protein</fullName>
    </recommendedName>
</protein>
<gene>
    <name evidence="3" type="ORF">ACD591_18485</name>
    <name evidence="2" type="ORF">FOE74_00665</name>
</gene>
<dbReference type="Proteomes" id="UP001570846">
    <property type="component" value="Unassembled WGS sequence"/>
</dbReference>
<dbReference type="PANTHER" id="PTHR46145:SF4">
    <property type="entry name" value="HEPARANASE"/>
    <property type="match status" value="1"/>
</dbReference>
<dbReference type="AlphaFoldDB" id="A0A5M8QVT4"/>
<sequence>MASLLVLGACNSGDTNKTAGNNETGNKNGSALTVNPQQMKRIGSVDERYQSYNVEMVEVVGGEFWKPYKMMESLPTEAISSYGGSEKSPQMYRKLDPINLADKRLRILANGLAPAYVRVSGSWANATYFQDNDQPAMAKAPEGFVNLLTRSQWKGVIDFLKATDGQLVTSFAVSNGVRDNQGIWTPKEAQKIVNYTKSLGGKIAAAELFNEPNVPLIAGEMDSTYGAGTFAKDVAVFNAWASKEVPDMLVLGPGNALEGLPGIDLKETGMRILTIDQMMTATPKPVFDVFTYHYYGAISMRITRSGPLSIKPENALDSAWFHKIDVAADYHIGKRDKYLPGKPIWITETAQAAAGGDPYAATYLDCFRYLYQLGTLAQKGLKVIMHNTLVASEYSLIDQDTHLPKPNYWAALLWNRFMGTEVYDAGTGAPGVYLFAHNMKGRPGGITLLVINTNQATAPITIPSNAEQYTLTSTELQGTTVQLNGQELKLGANDELPGFQGKGVKAGQVQLPATSITFLTFAEAGNQNLK</sequence>
<reference evidence="3 5" key="3">
    <citation type="submission" date="2024-08" db="EMBL/GenBank/DDBJ databases">
        <authorList>
            <person name="Wei W."/>
        </authorList>
    </citation>
    <scope>NUCLEOTIDE SEQUENCE [LARGE SCALE GENOMIC DNA]</scope>
    <source>
        <strain evidence="3 5">XU2</strain>
    </source>
</reference>
<dbReference type="SUPFAM" id="SSF51445">
    <property type="entry name" value="(Trans)glycosidases"/>
    <property type="match status" value="1"/>
</dbReference>
<organism evidence="2 4">
    <name type="scientific">Rufibacter glacialis</name>
    <dbReference type="NCBI Taxonomy" id="1259555"/>
    <lineage>
        <taxon>Bacteria</taxon>
        <taxon>Pseudomonadati</taxon>
        <taxon>Bacteroidota</taxon>
        <taxon>Cytophagia</taxon>
        <taxon>Cytophagales</taxon>
        <taxon>Hymenobacteraceae</taxon>
        <taxon>Rufibacter</taxon>
    </lineage>
</organism>
<dbReference type="Gene3D" id="3.20.20.80">
    <property type="entry name" value="Glycosidases"/>
    <property type="match status" value="1"/>
</dbReference>
<dbReference type="PANTHER" id="PTHR46145">
    <property type="entry name" value="HEPARANASE"/>
    <property type="match status" value="1"/>
</dbReference>
<dbReference type="InterPro" id="IPR017853">
    <property type="entry name" value="GH"/>
</dbReference>
<evidence type="ECO:0008006" key="6">
    <source>
        <dbReference type="Google" id="ProtNLM"/>
    </source>
</evidence>